<dbReference type="Proteomes" id="UP000280008">
    <property type="component" value="Unassembled WGS sequence"/>
</dbReference>
<dbReference type="EMBL" id="RBKS01000001">
    <property type="protein sequence ID" value="RKR73350.1"/>
    <property type="molecule type" value="Genomic_DNA"/>
</dbReference>
<dbReference type="SUPFAM" id="SSF50331">
    <property type="entry name" value="MOP-like"/>
    <property type="match status" value="1"/>
</dbReference>
<keyword evidence="3 6" id="KW-0067">ATP-binding</keyword>
<dbReference type="PANTHER" id="PTHR42781">
    <property type="entry name" value="SPERMIDINE/PUTRESCINE IMPORT ATP-BINDING PROTEIN POTA"/>
    <property type="match status" value="1"/>
</dbReference>
<comment type="caution">
    <text evidence="6">The sequence shown here is derived from an EMBL/GenBank/DDBJ whole genome shotgun (WGS) entry which is preliminary data.</text>
</comment>
<dbReference type="FunFam" id="3.40.50.300:FF:000425">
    <property type="entry name" value="Probable ABC transporter, ATP-binding subunit"/>
    <property type="match status" value="1"/>
</dbReference>
<dbReference type="GO" id="GO:0016887">
    <property type="term" value="F:ATP hydrolysis activity"/>
    <property type="evidence" value="ECO:0007669"/>
    <property type="project" value="InterPro"/>
</dbReference>
<evidence type="ECO:0000256" key="3">
    <source>
        <dbReference type="ARBA" id="ARBA00022840"/>
    </source>
</evidence>
<protein>
    <recommendedName>
        <fullName evidence="4">ABC-type quaternary amine transporter</fullName>
        <ecNumber evidence="4">7.6.2.9</ecNumber>
    </recommendedName>
</protein>
<dbReference type="InterPro" id="IPR027417">
    <property type="entry name" value="P-loop_NTPase"/>
</dbReference>
<dbReference type="InterPro" id="IPR050093">
    <property type="entry name" value="ABC_SmlMolc_Importer"/>
</dbReference>
<keyword evidence="7" id="KW-1185">Reference proteome</keyword>
<dbReference type="InterPro" id="IPR017871">
    <property type="entry name" value="ABC_transporter-like_CS"/>
</dbReference>
<evidence type="ECO:0000313" key="7">
    <source>
        <dbReference type="Proteomes" id="UP000280008"/>
    </source>
</evidence>
<dbReference type="SUPFAM" id="SSF52540">
    <property type="entry name" value="P-loop containing nucleoside triphosphate hydrolases"/>
    <property type="match status" value="1"/>
</dbReference>
<dbReference type="GO" id="GO:0015418">
    <property type="term" value="F:ABC-type quaternary ammonium compound transporting activity"/>
    <property type="evidence" value="ECO:0007669"/>
    <property type="project" value="UniProtKB-EC"/>
</dbReference>
<dbReference type="EC" id="7.6.2.9" evidence="4"/>
<accession>A0A495ICI6</accession>
<dbReference type="PANTHER" id="PTHR42781:SF4">
    <property type="entry name" value="SPERMIDINE_PUTRESCINE IMPORT ATP-BINDING PROTEIN POTA"/>
    <property type="match status" value="1"/>
</dbReference>
<keyword evidence="2" id="KW-0547">Nucleotide-binding</keyword>
<keyword evidence="1" id="KW-0813">Transport</keyword>
<dbReference type="AlphaFoldDB" id="A0A495ICI6"/>
<evidence type="ECO:0000259" key="5">
    <source>
        <dbReference type="PROSITE" id="PS50893"/>
    </source>
</evidence>
<dbReference type="InterPro" id="IPR003593">
    <property type="entry name" value="AAA+_ATPase"/>
</dbReference>
<evidence type="ECO:0000256" key="2">
    <source>
        <dbReference type="ARBA" id="ARBA00022741"/>
    </source>
</evidence>
<gene>
    <name evidence="6" type="ORF">C8E83_0442</name>
</gene>
<name>A0A495ICI6_9MICO</name>
<dbReference type="InterPro" id="IPR013611">
    <property type="entry name" value="Transp-assoc_OB_typ2"/>
</dbReference>
<feature type="domain" description="ABC transporter" evidence="5">
    <location>
        <begin position="1"/>
        <end position="235"/>
    </location>
</feature>
<evidence type="ECO:0000256" key="1">
    <source>
        <dbReference type="ARBA" id="ARBA00022448"/>
    </source>
</evidence>
<reference evidence="6 7" key="1">
    <citation type="submission" date="2018-10" db="EMBL/GenBank/DDBJ databases">
        <title>Sequencing the genomes of 1000 actinobacteria strains.</title>
        <authorList>
            <person name="Klenk H.-P."/>
        </authorList>
    </citation>
    <scope>NUCLEOTIDE SEQUENCE [LARGE SCALE GENOMIC DNA]</scope>
    <source>
        <strain evidence="6 7">DSM 17894</strain>
    </source>
</reference>
<dbReference type="Pfam" id="PF08402">
    <property type="entry name" value="TOBE_2"/>
    <property type="match status" value="1"/>
</dbReference>
<evidence type="ECO:0000313" key="6">
    <source>
        <dbReference type="EMBL" id="RKR73350.1"/>
    </source>
</evidence>
<organism evidence="6 7">
    <name type="scientific">Frondihabitans australicus</name>
    <dbReference type="NCBI Taxonomy" id="386892"/>
    <lineage>
        <taxon>Bacteria</taxon>
        <taxon>Bacillati</taxon>
        <taxon>Actinomycetota</taxon>
        <taxon>Actinomycetes</taxon>
        <taxon>Micrococcales</taxon>
        <taxon>Microbacteriaceae</taxon>
        <taxon>Frondihabitans</taxon>
    </lineage>
</organism>
<evidence type="ECO:0000256" key="4">
    <source>
        <dbReference type="ARBA" id="ARBA00066388"/>
    </source>
</evidence>
<dbReference type="PROSITE" id="PS50893">
    <property type="entry name" value="ABC_TRANSPORTER_2"/>
    <property type="match status" value="1"/>
</dbReference>
<dbReference type="Gene3D" id="3.40.50.300">
    <property type="entry name" value="P-loop containing nucleotide triphosphate hydrolases"/>
    <property type="match status" value="1"/>
</dbReference>
<dbReference type="GO" id="GO:0005524">
    <property type="term" value="F:ATP binding"/>
    <property type="evidence" value="ECO:0007669"/>
    <property type="project" value="UniProtKB-KW"/>
</dbReference>
<dbReference type="InterPro" id="IPR008995">
    <property type="entry name" value="Mo/tungstate-bd_C_term_dom"/>
</dbReference>
<dbReference type="PROSITE" id="PS00211">
    <property type="entry name" value="ABC_TRANSPORTER_1"/>
    <property type="match status" value="1"/>
</dbReference>
<dbReference type="Pfam" id="PF00005">
    <property type="entry name" value="ABC_tran"/>
    <property type="match status" value="1"/>
</dbReference>
<dbReference type="InterPro" id="IPR003439">
    <property type="entry name" value="ABC_transporter-like_ATP-bd"/>
</dbReference>
<dbReference type="GO" id="GO:0043190">
    <property type="term" value="C:ATP-binding cassette (ABC) transporter complex"/>
    <property type="evidence" value="ECO:0007669"/>
    <property type="project" value="InterPro"/>
</dbReference>
<proteinExistence type="predicted"/>
<sequence>MVVRGATKRYGRATALDGVDLEIEPGRFMVLLGPSGSGKTTLLRGIAGIEAFDDGTVHFGDTPISSGRTSVPAERRDVAMVFQDYALWPHMTVAQNVEYALRRRSLQGSARRSLAATALERVGLDGLGARYPHELSGGQQQRVALARAVVAEPALLLFDEPLSNLDADLRERLRVEISTLARSSGATSLYITHDQSEAFALADEIAVLRDGRVVQRGTPEEVYRHPVNPFVAGFTGLAGAVEGTVTGVAGPYAVVRVGDDEILARPGLLDGVSGDVRILVRPTATRLVSGDAPEASGHLAGRVVDIAFRGRGYDHVVETAHGRLAGVFAERSWRRDVGCRIALDPDGCLAFPA</sequence>
<dbReference type="SMART" id="SM00382">
    <property type="entry name" value="AAA"/>
    <property type="match status" value="1"/>
</dbReference>